<sequence>MQVRLKLFRAVVTGLSAWACFFVSSGSLVGDGESRFRPAQTIVIGSVNRTPDGALGATMVTIGVVEPTGETLSLRARAYPQFVVDEKKRQTFSFHFSFPIEQLSGQSALKSTTADIPDKAPLFAASYLHLAKGDTIILPHGLTYEVTSFVEKLATEAGPDAKYFGIVLTLKSPGNEELSYPFPSCTSQPINTPRTTDADCYLTKRRNPSHLTCRARLFCQQCRMAASGTARRDCIQSFTKMP</sequence>
<organism evidence="1 2">
    <name type="scientific">Rubinisphaera brasiliensis (strain ATCC 49424 / DSM 5305 / JCM 21570 / IAM 15109 / NBRC 103401 / IFAM 1448)</name>
    <name type="common">Planctomyces brasiliensis</name>
    <dbReference type="NCBI Taxonomy" id="756272"/>
    <lineage>
        <taxon>Bacteria</taxon>
        <taxon>Pseudomonadati</taxon>
        <taxon>Planctomycetota</taxon>
        <taxon>Planctomycetia</taxon>
        <taxon>Planctomycetales</taxon>
        <taxon>Planctomycetaceae</taxon>
        <taxon>Rubinisphaera</taxon>
    </lineage>
</organism>
<proteinExistence type="predicted"/>
<dbReference type="AlphaFoldDB" id="F0SNH3"/>
<evidence type="ECO:0000313" key="2">
    <source>
        <dbReference type="Proteomes" id="UP000006860"/>
    </source>
</evidence>
<accession>F0SNH3</accession>
<gene>
    <name evidence="1" type="ordered locus">Plabr_0177</name>
</gene>
<protein>
    <submittedName>
        <fullName evidence="1">Uncharacterized protein</fullName>
    </submittedName>
</protein>
<keyword evidence="2" id="KW-1185">Reference proteome</keyword>
<dbReference type="Proteomes" id="UP000006860">
    <property type="component" value="Chromosome"/>
</dbReference>
<dbReference type="HOGENOM" id="CLU_1146516_0_0_0"/>
<name>F0SNH3_RUBBR</name>
<dbReference type="EMBL" id="CP002546">
    <property type="protein sequence ID" value="ADY57807.1"/>
    <property type="molecule type" value="Genomic_DNA"/>
</dbReference>
<evidence type="ECO:0000313" key="1">
    <source>
        <dbReference type="EMBL" id="ADY57807.1"/>
    </source>
</evidence>
<dbReference type="KEGG" id="pbs:Plabr_0177"/>
<reference evidence="2" key="1">
    <citation type="submission" date="2011-02" db="EMBL/GenBank/DDBJ databases">
        <title>The complete genome of Planctomyces brasiliensis DSM 5305.</title>
        <authorList>
            <person name="Lucas S."/>
            <person name="Copeland A."/>
            <person name="Lapidus A."/>
            <person name="Bruce D."/>
            <person name="Goodwin L."/>
            <person name="Pitluck S."/>
            <person name="Kyrpides N."/>
            <person name="Mavromatis K."/>
            <person name="Pagani I."/>
            <person name="Ivanova N."/>
            <person name="Ovchinnikova G."/>
            <person name="Lu M."/>
            <person name="Detter J.C."/>
            <person name="Han C."/>
            <person name="Land M."/>
            <person name="Hauser L."/>
            <person name="Markowitz V."/>
            <person name="Cheng J.-F."/>
            <person name="Hugenholtz P."/>
            <person name="Woyke T."/>
            <person name="Wu D."/>
            <person name="Tindall B."/>
            <person name="Pomrenke H.G."/>
            <person name="Brambilla E."/>
            <person name="Klenk H.-P."/>
            <person name="Eisen J.A."/>
        </authorList>
    </citation>
    <scope>NUCLEOTIDE SEQUENCE [LARGE SCALE GENOMIC DNA]</scope>
    <source>
        <strain evidence="2">ATCC 49424 / DSM 5305 / JCM 21570 / NBRC 103401 / IFAM 1448</strain>
    </source>
</reference>